<dbReference type="EMBL" id="JAHLFV010000175">
    <property type="protein sequence ID" value="MBU3850385.1"/>
    <property type="molecule type" value="Genomic_DNA"/>
</dbReference>
<accession>A0A9E2NZK2</accession>
<evidence type="ECO:0000313" key="2">
    <source>
        <dbReference type="EMBL" id="MBU3850385.1"/>
    </source>
</evidence>
<protein>
    <submittedName>
        <fullName evidence="2">KAP family NTPase</fullName>
    </submittedName>
</protein>
<dbReference type="SUPFAM" id="SSF52540">
    <property type="entry name" value="P-loop containing nucleoside triphosphate hydrolases"/>
    <property type="match status" value="1"/>
</dbReference>
<comment type="caution">
    <text evidence="2">The sequence shown here is derived from an EMBL/GenBank/DDBJ whole genome shotgun (WGS) entry which is preliminary data.</text>
</comment>
<dbReference type="InterPro" id="IPR011646">
    <property type="entry name" value="KAP_P-loop"/>
</dbReference>
<dbReference type="InterPro" id="IPR027417">
    <property type="entry name" value="P-loop_NTPase"/>
</dbReference>
<reference evidence="2" key="1">
    <citation type="journal article" date="2021" name="PeerJ">
        <title>Extensive microbial diversity within the chicken gut microbiome revealed by metagenomics and culture.</title>
        <authorList>
            <person name="Gilroy R."/>
            <person name="Ravi A."/>
            <person name="Getino M."/>
            <person name="Pursley I."/>
            <person name="Horton D.L."/>
            <person name="Alikhan N.F."/>
            <person name="Baker D."/>
            <person name="Gharbi K."/>
            <person name="Hall N."/>
            <person name="Watson M."/>
            <person name="Adriaenssens E.M."/>
            <person name="Foster-Nyarko E."/>
            <person name="Jarju S."/>
            <person name="Secka A."/>
            <person name="Antonio M."/>
            <person name="Oren A."/>
            <person name="Chaudhuri R.R."/>
            <person name="La Ragione R."/>
            <person name="Hildebrand F."/>
            <person name="Pallen M.J."/>
        </authorList>
    </citation>
    <scope>NUCLEOTIDE SEQUENCE</scope>
    <source>
        <strain evidence="2">Gambia15-2214</strain>
    </source>
</reference>
<gene>
    <name evidence="2" type="ORF">IAA16_07460</name>
</gene>
<reference evidence="2" key="2">
    <citation type="submission" date="2021-04" db="EMBL/GenBank/DDBJ databases">
        <authorList>
            <person name="Gilroy R."/>
        </authorList>
    </citation>
    <scope>NUCLEOTIDE SEQUENCE</scope>
    <source>
        <strain evidence="2">Gambia15-2214</strain>
    </source>
</reference>
<dbReference type="AlphaFoldDB" id="A0A9E2NZK2"/>
<name>A0A9E2NZK2_9SPIR</name>
<dbReference type="Gene3D" id="3.40.50.300">
    <property type="entry name" value="P-loop containing nucleotide triphosphate hydrolases"/>
    <property type="match status" value="1"/>
</dbReference>
<sequence length="448" mass="51889">MKAYDLKPTDENLLNTLKDDTIERNASIFNFIRILDSLEDSCSIALEGNWGSGKTFFVKQTKMILDALNQCSTKMDEPQKQAVIDVCKRSNNGERPNVQSHVCVYYDAWKNDNDDDPVLSLVYTILQDTNSTFSFTKNVSFPKVAANILEFFSGRNWSGLIENLQRENPLDALKELKNIEDLIAEFLDSLLAERGNRLVVFIDELDRCKPSYAVKLLERIKHYFSNDRITFVFSVNIYELQHTIRKFYGDNFNGGRYLDRFFDLRISLPPVNLEKFYRSINFGQEKAHYYSVSKEVIKIHRFELREITRYVRILKIATHNMVSTNSSYFNVENSIRFCVHCIVPIMIGLKIADAENYLAFIQGNNSAPLVTMGKKLPRYFTSRLSEVTEPPYSIANTLEKIYRFLFAESYDELISVRDIGNMRFNMDVKNTLLRVVGLLSEFTTTDID</sequence>
<proteinExistence type="predicted"/>
<dbReference type="Pfam" id="PF07693">
    <property type="entry name" value="KAP_NTPase"/>
    <property type="match status" value="1"/>
</dbReference>
<evidence type="ECO:0000313" key="3">
    <source>
        <dbReference type="Proteomes" id="UP000823914"/>
    </source>
</evidence>
<organism evidence="2 3">
    <name type="scientific">Candidatus Treponema excrementipullorum</name>
    <dbReference type="NCBI Taxonomy" id="2838768"/>
    <lineage>
        <taxon>Bacteria</taxon>
        <taxon>Pseudomonadati</taxon>
        <taxon>Spirochaetota</taxon>
        <taxon>Spirochaetia</taxon>
        <taxon>Spirochaetales</taxon>
        <taxon>Treponemataceae</taxon>
        <taxon>Treponema</taxon>
    </lineage>
</organism>
<evidence type="ECO:0000259" key="1">
    <source>
        <dbReference type="Pfam" id="PF07693"/>
    </source>
</evidence>
<feature type="domain" description="KAP NTPase" evidence="1">
    <location>
        <begin position="28"/>
        <end position="278"/>
    </location>
</feature>
<dbReference type="Proteomes" id="UP000823914">
    <property type="component" value="Unassembled WGS sequence"/>
</dbReference>